<evidence type="ECO:0000256" key="1">
    <source>
        <dbReference type="SAM" id="SignalP"/>
    </source>
</evidence>
<reference key="2">
    <citation type="submission" date="2011-04" db="EMBL/GenBank/DDBJ databases">
        <title>Complete sequence of chromosome of Haliscomenobacter hydrossis DSM 1100.</title>
        <authorList>
            <consortium name="US DOE Joint Genome Institute (JGI-PGF)"/>
            <person name="Lucas S."/>
            <person name="Han J."/>
            <person name="Lapidus A."/>
            <person name="Bruce D."/>
            <person name="Goodwin L."/>
            <person name="Pitluck S."/>
            <person name="Peters L."/>
            <person name="Kyrpides N."/>
            <person name="Mavromatis K."/>
            <person name="Ivanova N."/>
            <person name="Ovchinnikova G."/>
            <person name="Pagani I."/>
            <person name="Daligault H."/>
            <person name="Detter J.C."/>
            <person name="Han C."/>
            <person name="Land M."/>
            <person name="Hauser L."/>
            <person name="Markowitz V."/>
            <person name="Cheng J.-F."/>
            <person name="Hugenholtz P."/>
            <person name="Woyke T."/>
            <person name="Wu D."/>
            <person name="Verbarg S."/>
            <person name="Frueling A."/>
            <person name="Brambilla E."/>
            <person name="Klenk H.-P."/>
            <person name="Eisen J.A."/>
        </authorList>
    </citation>
    <scope>NUCLEOTIDE SEQUENCE</scope>
    <source>
        <strain>DSM 1100</strain>
    </source>
</reference>
<name>F4L0R6_HALH1</name>
<gene>
    <name evidence="2" type="ordered locus">Halhy_1659</name>
</gene>
<dbReference type="Proteomes" id="UP000008461">
    <property type="component" value="Chromosome"/>
</dbReference>
<organism evidence="2 3">
    <name type="scientific">Haliscomenobacter hydrossis (strain ATCC 27775 / DSM 1100 / LMG 10767 / O)</name>
    <dbReference type="NCBI Taxonomy" id="760192"/>
    <lineage>
        <taxon>Bacteria</taxon>
        <taxon>Pseudomonadati</taxon>
        <taxon>Bacteroidota</taxon>
        <taxon>Saprospiria</taxon>
        <taxon>Saprospirales</taxon>
        <taxon>Haliscomenobacteraceae</taxon>
        <taxon>Haliscomenobacter</taxon>
    </lineage>
</organism>
<dbReference type="HOGENOM" id="CLU_457687_0_0_10"/>
<protein>
    <submittedName>
        <fullName evidence="2">Uncharacterized protein</fullName>
    </submittedName>
</protein>
<dbReference type="OrthoDB" id="1182264at2"/>
<dbReference type="KEGG" id="hhy:Halhy_1659"/>
<dbReference type="AlphaFoldDB" id="F4L0R6"/>
<accession>F4L0R6</accession>
<feature type="chain" id="PRO_5003312373" evidence="1">
    <location>
        <begin position="23"/>
        <end position="579"/>
    </location>
</feature>
<sequence length="579" mass="65383">MNPLITFKLIVLCLLAALRLQAQMPMIDRGEYIEGLWCFPLHTDSLTYVYLPNSARFAFNEEKGPRFSYLRYSILKPKEGNTTNSISEADGGGILHMLVLYETTPETVLKAEDALRKKNGNNPKLKLRGPMAFEKGTYALISSIITEGSQKKETKLIATGEAPVLENTSLALSFSLNPVQSKLLLESFKMKTPDVSIVFDLSFTGLTESYDAELDIDWSEAKKSQAFNAGVSVYFVNADVELGFEKMRRDNAIKLKVNGSGGMLEGLLNTVYDKLLNLMFRPVHAEKVDQQNGMSAIDALLGPNGPLSSRKTTGFGLNVGYQLKEMQSEGHSHLFFKGRSTVQRHHYVVFNVSSLYQRYGGNPDYFKDVPLWDPTFQQREIFIGVDGDLEKEFQKMLNNVTVNVRKKHQSGQTTLDSKLINKDLFKAGFKPLSMLYGWDADSNRTQWMEYEYMNIWQFQGGGSYQTPWEKSSAAMVNVFTPFTRKTILFDGDLAGLQSKGVRMVSITLNYPFFGRINRPRLTLRPGDNISEKTLEVTLPNDVEEIDYEITWQKSDGTILTKKGKDKFGLIFIDELPTQN</sequence>
<evidence type="ECO:0000313" key="3">
    <source>
        <dbReference type="Proteomes" id="UP000008461"/>
    </source>
</evidence>
<dbReference type="RefSeq" id="WP_013764102.1">
    <property type="nucleotide sequence ID" value="NC_015510.1"/>
</dbReference>
<proteinExistence type="predicted"/>
<keyword evidence="3" id="KW-1185">Reference proteome</keyword>
<dbReference type="EMBL" id="CP002691">
    <property type="protein sequence ID" value="AEE49548.1"/>
    <property type="molecule type" value="Genomic_DNA"/>
</dbReference>
<dbReference type="STRING" id="760192.Halhy_1659"/>
<evidence type="ECO:0000313" key="2">
    <source>
        <dbReference type="EMBL" id="AEE49548.1"/>
    </source>
</evidence>
<feature type="signal peptide" evidence="1">
    <location>
        <begin position="1"/>
        <end position="22"/>
    </location>
</feature>
<reference evidence="2 3" key="1">
    <citation type="journal article" date="2011" name="Stand. Genomic Sci.">
        <title>Complete genome sequence of Haliscomenobacter hydrossis type strain (O).</title>
        <authorList>
            <consortium name="US DOE Joint Genome Institute (JGI-PGF)"/>
            <person name="Daligault H."/>
            <person name="Lapidus A."/>
            <person name="Zeytun A."/>
            <person name="Nolan M."/>
            <person name="Lucas S."/>
            <person name="Del Rio T.G."/>
            <person name="Tice H."/>
            <person name="Cheng J.F."/>
            <person name="Tapia R."/>
            <person name="Han C."/>
            <person name="Goodwin L."/>
            <person name="Pitluck S."/>
            <person name="Liolios K."/>
            <person name="Pagani I."/>
            <person name="Ivanova N."/>
            <person name="Huntemann M."/>
            <person name="Mavromatis K."/>
            <person name="Mikhailova N."/>
            <person name="Pati A."/>
            <person name="Chen A."/>
            <person name="Palaniappan K."/>
            <person name="Land M."/>
            <person name="Hauser L."/>
            <person name="Brambilla E.M."/>
            <person name="Rohde M."/>
            <person name="Verbarg S."/>
            <person name="Goker M."/>
            <person name="Bristow J."/>
            <person name="Eisen J.A."/>
            <person name="Markowitz V."/>
            <person name="Hugenholtz P."/>
            <person name="Kyrpides N.C."/>
            <person name="Klenk H.P."/>
            <person name="Woyke T."/>
        </authorList>
    </citation>
    <scope>NUCLEOTIDE SEQUENCE [LARGE SCALE GENOMIC DNA]</scope>
    <source>
        <strain evidence="3">ATCC 27775 / DSM 1100 / LMG 10767 / O</strain>
    </source>
</reference>
<keyword evidence="1" id="KW-0732">Signal</keyword>
<dbReference type="eggNOG" id="ENOG5030K0H">
    <property type="taxonomic scope" value="Bacteria"/>
</dbReference>